<sequence>MRWGTVRMKCIWRRIYSTRSNGYSRSDLIQFNGKRNPGRPSFGETLWGYFNAPGNVTFVTTNIIAFTGIVTYNTLVDFHHAQILEKQILSSQLELSEQRSDTGAIAAPAEYVVLSLPKKGRYQQGPHRTTEQKQKTETEQVRQQEEIESPLTTYSHVELPKSGVTKSIQAQLAKASLFHLFYTFETYQDMTRQKGGNGNIEHGSSSWSLTNPIFNEDQLKTLNEISTSSNPATSVYKTWRQLSQPIFANINRLYEFKLPNWYHFPRRLKQLCQTLNTTELATIDEFHELYDTSSDNKIFKKLMRRWLYNHFYLLVKNTENNSIISNESFYREILQDSLRGDKEMFLEYSSVVLNGNDPRCGLFFPRVSDYYTVQLSTLMDIMQGYIKLRDASHLTQSTRDYNDEILRIVRLLKQNGVAANSGNVRIVLSDEPVQIGEKDRAQYFKIISQNKELLSLLKTLK</sequence>
<feature type="region of interest" description="Disordered" evidence="1">
    <location>
        <begin position="121"/>
        <end position="145"/>
    </location>
</feature>
<dbReference type="RefSeq" id="XP_022464021.1">
    <property type="nucleotide sequence ID" value="XM_022607423.1"/>
</dbReference>
<name>J7R4J9_HUIN7</name>
<dbReference type="STRING" id="1071383.J7R4J9"/>
<dbReference type="AlphaFoldDB" id="J7R4J9"/>
<protein>
    <submittedName>
        <fullName evidence="2">Uncharacterized protein</fullName>
    </submittedName>
</protein>
<reference evidence="2 3" key="1">
    <citation type="journal article" date="2011" name="Proc. Natl. Acad. Sci. U.S.A.">
        <title>Evolutionary erosion of yeast sex chromosomes by mating-type switching accidents.</title>
        <authorList>
            <person name="Gordon J.L."/>
            <person name="Armisen D."/>
            <person name="Proux-Wera E."/>
            <person name="Oheigeartaigh S.S."/>
            <person name="Byrne K.P."/>
            <person name="Wolfe K.H."/>
        </authorList>
    </citation>
    <scope>NUCLEOTIDE SEQUENCE [LARGE SCALE GENOMIC DNA]</scope>
    <source>
        <strain evidence="3">ATCC MYA-139 / BCRC 22969 / CBS 8797 / CCRC 22969 / KCTC 17520 / NBRC 10181 / NCYC 3082</strain>
    </source>
</reference>
<dbReference type="eggNOG" id="ENOG502S01Z">
    <property type="taxonomic scope" value="Eukaryota"/>
</dbReference>
<evidence type="ECO:0000313" key="3">
    <source>
        <dbReference type="Proteomes" id="UP000006310"/>
    </source>
</evidence>
<reference evidence="3" key="2">
    <citation type="submission" date="2012-08" db="EMBL/GenBank/DDBJ databases">
        <title>Genome sequence of Kazachstania naganishii.</title>
        <authorList>
            <person name="Gordon J.L."/>
            <person name="Armisen D."/>
            <person name="Proux-Wera E."/>
            <person name="OhEigeartaigh S.S."/>
            <person name="Byrne K.P."/>
            <person name="Wolfe K.H."/>
        </authorList>
    </citation>
    <scope>NUCLEOTIDE SEQUENCE [LARGE SCALE GENOMIC DNA]</scope>
    <source>
        <strain evidence="3">ATCC MYA-139 / BCRC 22969 / CBS 8797 / CCRC 22969 / KCTC 17520 / NBRC 10181 / NCYC 3082</strain>
    </source>
</reference>
<evidence type="ECO:0000313" key="2">
    <source>
        <dbReference type="EMBL" id="CCK69775.1"/>
    </source>
</evidence>
<dbReference type="Proteomes" id="UP000006310">
    <property type="component" value="Chromosome 4"/>
</dbReference>
<proteinExistence type="predicted"/>
<accession>J7R4J9</accession>
<dbReference type="KEGG" id="kng:KNAG_0D00230"/>
<dbReference type="EMBL" id="HE978317">
    <property type="protein sequence ID" value="CCK69775.1"/>
    <property type="molecule type" value="Genomic_DNA"/>
</dbReference>
<dbReference type="OrthoDB" id="4057244at2759"/>
<evidence type="ECO:0000256" key="1">
    <source>
        <dbReference type="SAM" id="MobiDB-lite"/>
    </source>
</evidence>
<feature type="compositionally biased region" description="Basic and acidic residues" evidence="1">
    <location>
        <begin position="128"/>
        <end position="145"/>
    </location>
</feature>
<gene>
    <name evidence="2" type="primary">KNAG0D00230</name>
    <name evidence="2" type="ordered locus">KNAG_0D00230</name>
</gene>
<dbReference type="OMA" id="ILINDSM"/>
<organism evidence="2 3">
    <name type="scientific">Huiozyma naganishii (strain ATCC MYA-139 / BCRC 22969 / CBS 8797 / KCTC 17520 / NBRC 10181 / NCYC 3082 / Yp74L-3)</name>
    <name type="common">Yeast</name>
    <name type="synonym">Kazachstania naganishii</name>
    <dbReference type="NCBI Taxonomy" id="1071383"/>
    <lineage>
        <taxon>Eukaryota</taxon>
        <taxon>Fungi</taxon>
        <taxon>Dikarya</taxon>
        <taxon>Ascomycota</taxon>
        <taxon>Saccharomycotina</taxon>
        <taxon>Saccharomycetes</taxon>
        <taxon>Saccharomycetales</taxon>
        <taxon>Saccharomycetaceae</taxon>
        <taxon>Huiozyma</taxon>
    </lineage>
</organism>
<dbReference type="GeneID" id="34525464"/>
<dbReference type="HOGENOM" id="CLU_042193_0_0_1"/>
<keyword evidence="3" id="KW-1185">Reference proteome</keyword>